<evidence type="ECO:0000313" key="3">
    <source>
        <dbReference type="Proteomes" id="UP000240569"/>
    </source>
</evidence>
<reference evidence="2 3" key="1">
    <citation type="submission" date="2017-04" db="EMBL/GenBank/DDBJ databases">
        <title>Novel microbial lineages endemic to geothermal iron-oxide mats fill important gaps in the evolutionary history of Archaea.</title>
        <authorList>
            <person name="Jay Z.J."/>
            <person name="Beam J.P."/>
            <person name="Dlakic M."/>
            <person name="Rusch D.B."/>
            <person name="Kozubal M.A."/>
            <person name="Inskeep W.P."/>
        </authorList>
    </citation>
    <scope>NUCLEOTIDE SEQUENCE [LARGE SCALE GENOMIC DNA]</scope>
    <source>
        <strain evidence="2">BE_D</strain>
    </source>
</reference>
<dbReference type="Proteomes" id="UP000240569">
    <property type="component" value="Unassembled WGS sequence"/>
</dbReference>
<keyword evidence="1" id="KW-0472">Membrane</keyword>
<evidence type="ECO:0008006" key="4">
    <source>
        <dbReference type="Google" id="ProtNLM"/>
    </source>
</evidence>
<dbReference type="EMBL" id="NEXD01000006">
    <property type="protein sequence ID" value="PSN86462.1"/>
    <property type="molecule type" value="Genomic_DNA"/>
</dbReference>
<gene>
    <name evidence="2" type="ORF">B9Q02_02370</name>
</gene>
<feature type="transmembrane region" description="Helical" evidence="1">
    <location>
        <begin position="23"/>
        <end position="46"/>
    </location>
</feature>
<feature type="transmembrane region" description="Helical" evidence="1">
    <location>
        <begin position="58"/>
        <end position="79"/>
    </location>
</feature>
<protein>
    <recommendedName>
        <fullName evidence="4">Transcriptional regulator</fullName>
    </recommendedName>
</protein>
<name>A0A2R6AJB0_9ARCH</name>
<dbReference type="AlphaFoldDB" id="A0A2R6AJB0"/>
<organism evidence="2 3">
    <name type="scientific">Candidatus Marsarchaeota G1 archaeon BE_D</name>
    <dbReference type="NCBI Taxonomy" id="1978156"/>
    <lineage>
        <taxon>Archaea</taxon>
        <taxon>Candidatus Marsarchaeota</taxon>
        <taxon>Candidatus Marsarchaeota group 1</taxon>
    </lineage>
</organism>
<keyword evidence="1" id="KW-1133">Transmembrane helix</keyword>
<accession>A0A2R6AJB0</accession>
<comment type="caution">
    <text evidence="2">The sequence shown here is derived from an EMBL/GenBank/DDBJ whole genome shotgun (WGS) entry which is preliminary data.</text>
</comment>
<evidence type="ECO:0000256" key="1">
    <source>
        <dbReference type="SAM" id="Phobius"/>
    </source>
</evidence>
<keyword evidence="1" id="KW-0812">Transmembrane</keyword>
<sequence>MLETFLSVCHLCISERVMVSERVVGGVILAAFAVIAVVFTLAIWVPTFDAYSLLAIKIVVWLLVVGVSAIAIWLGWVMVSTKPVIPEEKPMETSVQQSGEQEKSNQ</sequence>
<evidence type="ECO:0000313" key="2">
    <source>
        <dbReference type="EMBL" id="PSN86462.1"/>
    </source>
</evidence>
<proteinExistence type="predicted"/>